<sequence length="398" mass="44626">MSCVLAIILASVARMVITSSKLSSSYYGVFAIPKVSEFPVPKDHYQIHMSASKIAGPGTYIVAYCSIHQSYQKIVEIITEGQHEITQNPEQTPLAYSKAENACLRYISRGNDLESVTARFSELNNGACTHELIASLAFKGIIRVDGKFSCFAPPEADQPMRVNADIPMEMSRFLSGHGLLGGTRPTLHREVMVWFQGHLHIFRETQNSFHNGLYWIPLTTIGHEIRNGELITTFIYNNVPAIFEFTKIIGDLLLLENTLLSSHSTRYKNKPAGYYNKAVSQAHEQFLDDICWQKAGFLLKGCAWINNVPGYLEIEAYKKGLLCRNISMSQTGSIQKFECIFRPLVLSRCRFESKLWQTSTGLLKPLQIPAQSNTIEVAERLMEFHASGTLCGPTVKAY</sequence>
<keyword evidence="1" id="KW-0732">Signal</keyword>
<accession>A0A9W4D091</accession>
<evidence type="ECO:0000256" key="1">
    <source>
        <dbReference type="SAM" id="SignalP"/>
    </source>
</evidence>
<dbReference type="Proteomes" id="UP000683417">
    <property type="component" value="Unassembled WGS sequence"/>
</dbReference>
<comment type="caution">
    <text evidence="2">The sequence shown here is derived from an EMBL/GenBank/DDBJ whole genome shotgun (WGS) entry which is preliminary data.</text>
</comment>
<feature type="signal peptide" evidence="1">
    <location>
        <begin position="1"/>
        <end position="18"/>
    </location>
</feature>
<dbReference type="AlphaFoldDB" id="A0A9W4D091"/>
<feature type="chain" id="PRO_5040930668" evidence="1">
    <location>
        <begin position="19"/>
        <end position="398"/>
    </location>
</feature>
<gene>
    <name evidence="2" type="ORF">BGTH12_LOCUS3306</name>
</gene>
<organism evidence="2 3">
    <name type="scientific">Blumeria graminis f. sp. triticale</name>
    <dbReference type="NCBI Taxonomy" id="1689686"/>
    <lineage>
        <taxon>Eukaryota</taxon>
        <taxon>Fungi</taxon>
        <taxon>Dikarya</taxon>
        <taxon>Ascomycota</taxon>
        <taxon>Pezizomycotina</taxon>
        <taxon>Leotiomycetes</taxon>
        <taxon>Erysiphales</taxon>
        <taxon>Erysiphaceae</taxon>
        <taxon>Blumeria</taxon>
    </lineage>
</organism>
<name>A0A9W4D091_BLUGR</name>
<proteinExistence type="predicted"/>
<evidence type="ECO:0000313" key="3">
    <source>
        <dbReference type="Proteomes" id="UP000683417"/>
    </source>
</evidence>
<dbReference type="EMBL" id="CAJHIT010000005">
    <property type="protein sequence ID" value="CAD6501948.1"/>
    <property type="molecule type" value="Genomic_DNA"/>
</dbReference>
<reference evidence="2" key="1">
    <citation type="submission" date="2020-10" db="EMBL/GenBank/DDBJ databases">
        <authorList>
            <person name="Muller C M."/>
        </authorList>
    </citation>
    <scope>NUCLEOTIDE SEQUENCE</scope>
    <source>
        <strain evidence="2">THUN-12</strain>
    </source>
</reference>
<evidence type="ECO:0000313" key="2">
    <source>
        <dbReference type="EMBL" id="CAD6501948.1"/>
    </source>
</evidence>
<protein>
    <submittedName>
        <fullName evidence="2">BgTH12-02192</fullName>
    </submittedName>
</protein>